<dbReference type="HAMAP" id="MF_01815">
    <property type="entry name" value="FabH"/>
    <property type="match status" value="1"/>
</dbReference>
<accession>A0A7V5CSX9</accession>
<dbReference type="InterPro" id="IPR004655">
    <property type="entry name" value="FabH"/>
</dbReference>
<dbReference type="GO" id="GO:0005737">
    <property type="term" value="C:cytoplasm"/>
    <property type="evidence" value="ECO:0007669"/>
    <property type="project" value="UniProtKB-SubCell"/>
</dbReference>
<dbReference type="AlphaFoldDB" id="A0A7V5CSX9"/>
<evidence type="ECO:0000256" key="5">
    <source>
        <dbReference type="ARBA" id="ARBA00022516"/>
    </source>
</evidence>
<dbReference type="Pfam" id="PF08541">
    <property type="entry name" value="ACP_syn_III_C"/>
    <property type="match status" value="1"/>
</dbReference>
<name>A0A7V5CSX9_9BACT</name>
<proteinExistence type="inferred from homology"/>
<dbReference type="NCBIfam" id="NF006829">
    <property type="entry name" value="PRK09352.1"/>
    <property type="match status" value="1"/>
</dbReference>
<comment type="catalytic activity">
    <reaction evidence="12">
        <text>malonyl-[ACP] + acetyl-CoA + H(+) = 3-oxobutanoyl-[ACP] + CO2 + CoA</text>
        <dbReference type="Rhea" id="RHEA:12080"/>
        <dbReference type="Rhea" id="RHEA-COMP:9623"/>
        <dbReference type="Rhea" id="RHEA-COMP:9625"/>
        <dbReference type="ChEBI" id="CHEBI:15378"/>
        <dbReference type="ChEBI" id="CHEBI:16526"/>
        <dbReference type="ChEBI" id="CHEBI:57287"/>
        <dbReference type="ChEBI" id="CHEBI:57288"/>
        <dbReference type="ChEBI" id="CHEBI:78449"/>
        <dbReference type="ChEBI" id="CHEBI:78450"/>
        <dbReference type="EC" id="2.3.1.180"/>
    </reaction>
    <physiologicalReaction direction="left-to-right" evidence="12">
        <dbReference type="Rhea" id="RHEA:12081"/>
    </physiologicalReaction>
</comment>
<evidence type="ECO:0000256" key="7">
    <source>
        <dbReference type="ARBA" id="ARBA00022832"/>
    </source>
</evidence>
<dbReference type="InterPro" id="IPR016039">
    <property type="entry name" value="Thiolase-like"/>
</dbReference>
<dbReference type="Gene3D" id="3.40.47.10">
    <property type="match status" value="1"/>
</dbReference>
<dbReference type="PANTHER" id="PTHR34069">
    <property type="entry name" value="3-OXOACYL-[ACYL-CARRIER-PROTEIN] SYNTHASE 3"/>
    <property type="match status" value="1"/>
</dbReference>
<comment type="similarity">
    <text evidence="2 13">Belongs to the thiolase-like superfamily. FabH family.</text>
</comment>
<feature type="domain" description="Beta-ketoacyl-[acyl-carrier-protein] synthase III C-terminal" evidence="14">
    <location>
        <begin position="249"/>
        <end position="338"/>
    </location>
</feature>
<keyword evidence="8 13" id="KW-0443">Lipid metabolism</keyword>
<evidence type="ECO:0000256" key="4">
    <source>
        <dbReference type="ARBA" id="ARBA00022490"/>
    </source>
</evidence>
<feature type="active site" evidence="13">
    <location>
        <position position="265"/>
    </location>
</feature>
<evidence type="ECO:0000256" key="2">
    <source>
        <dbReference type="ARBA" id="ARBA00008642"/>
    </source>
</evidence>
<feature type="active site" evidence="13">
    <location>
        <position position="124"/>
    </location>
</feature>
<dbReference type="UniPathway" id="UPA00094"/>
<dbReference type="GO" id="GO:0006633">
    <property type="term" value="P:fatty acid biosynthetic process"/>
    <property type="evidence" value="ECO:0007669"/>
    <property type="project" value="UniProtKB-UniRule"/>
</dbReference>
<feature type="region of interest" description="ACP-binding" evidence="13">
    <location>
        <begin position="266"/>
        <end position="270"/>
    </location>
</feature>
<evidence type="ECO:0000259" key="14">
    <source>
        <dbReference type="Pfam" id="PF08541"/>
    </source>
</evidence>
<protein>
    <recommendedName>
        <fullName evidence="3 13">Beta-ketoacyl-[acyl-carrier-protein] synthase III</fullName>
        <shortName evidence="13">Beta-ketoacyl-ACP synthase III</shortName>
        <shortName evidence="13">KAS III</shortName>
        <ecNumber evidence="3 13">2.3.1.180</ecNumber>
    </recommendedName>
    <alternativeName>
        <fullName evidence="13">3-oxoacyl-[acyl-carrier-protein] synthase 3</fullName>
    </alternativeName>
    <alternativeName>
        <fullName evidence="13">3-oxoacyl-[acyl-carrier-protein] synthase III</fullName>
    </alternativeName>
</protein>
<dbReference type="NCBIfam" id="TIGR00747">
    <property type="entry name" value="fabH"/>
    <property type="match status" value="1"/>
</dbReference>
<comment type="pathway">
    <text evidence="1 13">Lipid metabolism; fatty acid biosynthesis.</text>
</comment>
<evidence type="ECO:0000256" key="10">
    <source>
        <dbReference type="ARBA" id="ARBA00023268"/>
    </source>
</evidence>
<keyword evidence="4 13" id="KW-0963">Cytoplasm</keyword>
<dbReference type="CDD" id="cd00830">
    <property type="entry name" value="KAS_III"/>
    <property type="match status" value="1"/>
</dbReference>
<dbReference type="GO" id="GO:0033818">
    <property type="term" value="F:beta-ketoacyl-acyl-carrier-protein synthase III activity"/>
    <property type="evidence" value="ECO:0007669"/>
    <property type="project" value="UniProtKB-UniRule"/>
</dbReference>
<comment type="subunit">
    <text evidence="13">Homodimer.</text>
</comment>
<keyword evidence="5 13" id="KW-0444">Lipid biosynthesis</keyword>
<evidence type="ECO:0000259" key="15">
    <source>
        <dbReference type="Pfam" id="PF08545"/>
    </source>
</evidence>
<dbReference type="FunFam" id="3.40.47.10:FF:000004">
    <property type="entry name" value="3-oxoacyl-[acyl-carrier-protein] synthase 3"/>
    <property type="match status" value="1"/>
</dbReference>
<keyword evidence="6 13" id="KW-0808">Transferase</keyword>
<dbReference type="InterPro" id="IPR013747">
    <property type="entry name" value="ACP_syn_III_C"/>
</dbReference>
<keyword evidence="7 13" id="KW-0276">Fatty acid metabolism</keyword>
<sequence>MPLSLQVRPSASRRAKISSLGTYVPPRVLTNADLEKMVETTDEWITTRVGIRERHILEKGKGTSDMAVEAARICLEKRGLAPADVEVIIVATVTPDMLFPATACLVQDKLGAKGAWGFDLSAACSGFVYALQMGCKLVESGAHSRVLVIGADTMSSILDYTDRTTCVLFGDGAGAVLIEPAEEGETGMIDFVHEIDGSGGCSLYMPAGGSLNPPSHETIDKRMHYVHQDGQAVYKFAVRKMTEATTRVLERNGITGADLGCFIPHQANRRIIDASAERLGLPAEKVVINIDRYGNTTAATIPLAMGTALEEGRLKKNDLILIASVGAGFTVGAALLRWEF</sequence>
<keyword evidence="11 13" id="KW-0012">Acyltransferase</keyword>
<feature type="domain" description="Beta-ketoacyl-[acyl-carrier-protein] synthase III N-terminal" evidence="15">
    <location>
        <begin position="118"/>
        <end position="197"/>
    </location>
</feature>
<dbReference type="SUPFAM" id="SSF53901">
    <property type="entry name" value="Thiolase-like"/>
    <property type="match status" value="1"/>
</dbReference>
<dbReference type="GO" id="GO:0044550">
    <property type="term" value="P:secondary metabolite biosynthetic process"/>
    <property type="evidence" value="ECO:0007669"/>
    <property type="project" value="TreeGrafter"/>
</dbReference>
<evidence type="ECO:0000256" key="3">
    <source>
        <dbReference type="ARBA" id="ARBA00012333"/>
    </source>
</evidence>
<comment type="subcellular location">
    <subcellularLocation>
        <location evidence="13">Cytoplasm</location>
    </subcellularLocation>
</comment>
<dbReference type="Pfam" id="PF08545">
    <property type="entry name" value="ACP_syn_III"/>
    <property type="match status" value="1"/>
</dbReference>
<feature type="active site" evidence="13">
    <location>
        <position position="295"/>
    </location>
</feature>
<dbReference type="EC" id="2.3.1.180" evidence="3 13"/>
<comment type="caution">
    <text evidence="16">The sequence shown here is derived from an EMBL/GenBank/DDBJ whole genome shotgun (WGS) entry which is preliminary data.</text>
</comment>
<keyword evidence="10 13" id="KW-0511">Multifunctional enzyme</keyword>
<dbReference type="EMBL" id="DTKL01000023">
    <property type="protein sequence ID" value="HGY93962.1"/>
    <property type="molecule type" value="Genomic_DNA"/>
</dbReference>
<evidence type="ECO:0000256" key="6">
    <source>
        <dbReference type="ARBA" id="ARBA00022679"/>
    </source>
</evidence>
<evidence type="ECO:0000256" key="1">
    <source>
        <dbReference type="ARBA" id="ARBA00005194"/>
    </source>
</evidence>
<evidence type="ECO:0000313" key="16">
    <source>
        <dbReference type="EMBL" id="HGY93962.1"/>
    </source>
</evidence>
<comment type="domain">
    <text evidence="13">The last Arg residue of the ACP-binding site is essential for the weak association between ACP/AcpP and FabH.</text>
</comment>
<evidence type="ECO:0000256" key="9">
    <source>
        <dbReference type="ARBA" id="ARBA00023160"/>
    </source>
</evidence>
<dbReference type="GO" id="GO:0004315">
    <property type="term" value="F:3-oxoacyl-[acyl-carrier-protein] synthase activity"/>
    <property type="evidence" value="ECO:0007669"/>
    <property type="project" value="InterPro"/>
</dbReference>
<dbReference type="PANTHER" id="PTHR34069:SF2">
    <property type="entry name" value="BETA-KETOACYL-[ACYL-CARRIER-PROTEIN] SYNTHASE III"/>
    <property type="match status" value="1"/>
</dbReference>
<evidence type="ECO:0000256" key="12">
    <source>
        <dbReference type="ARBA" id="ARBA00051096"/>
    </source>
</evidence>
<dbReference type="InterPro" id="IPR013751">
    <property type="entry name" value="ACP_syn_III_N"/>
</dbReference>
<evidence type="ECO:0000256" key="13">
    <source>
        <dbReference type="HAMAP-Rule" id="MF_01815"/>
    </source>
</evidence>
<reference evidence="16" key="1">
    <citation type="journal article" date="2020" name="mSystems">
        <title>Genome- and Community-Level Interaction Insights into Carbon Utilization and Element Cycling Functions of Hydrothermarchaeota in Hydrothermal Sediment.</title>
        <authorList>
            <person name="Zhou Z."/>
            <person name="Liu Y."/>
            <person name="Xu W."/>
            <person name="Pan J."/>
            <person name="Luo Z.H."/>
            <person name="Li M."/>
        </authorList>
    </citation>
    <scope>NUCLEOTIDE SEQUENCE [LARGE SCALE GENOMIC DNA]</scope>
    <source>
        <strain evidence="16">SpSt-855</strain>
    </source>
</reference>
<organism evidence="16">
    <name type="scientific">Acidobacterium capsulatum</name>
    <dbReference type="NCBI Taxonomy" id="33075"/>
    <lineage>
        <taxon>Bacteria</taxon>
        <taxon>Pseudomonadati</taxon>
        <taxon>Acidobacteriota</taxon>
        <taxon>Terriglobia</taxon>
        <taxon>Terriglobales</taxon>
        <taxon>Acidobacteriaceae</taxon>
        <taxon>Acidobacterium</taxon>
    </lineage>
</organism>
<evidence type="ECO:0000256" key="11">
    <source>
        <dbReference type="ARBA" id="ARBA00023315"/>
    </source>
</evidence>
<comment type="function">
    <text evidence="13">Catalyzes the condensation reaction of fatty acid synthesis by the addition to an acyl acceptor of two carbons from malonyl-ACP. Catalyzes the first condensation reaction which initiates fatty acid synthesis and may therefore play a role in governing the total rate of fatty acid production. Possesses both acetoacetyl-ACP synthase and acetyl transacylase activities. Its substrate specificity determines the biosynthesis of branched-chain and/or straight-chain of fatty acids.</text>
</comment>
<keyword evidence="9 13" id="KW-0275">Fatty acid biosynthesis</keyword>
<gene>
    <name evidence="13" type="primary">fabH</name>
    <name evidence="16" type="ORF">ENW50_04635</name>
</gene>
<evidence type="ECO:0000256" key="8">
    <source>
        <dbReference type="ARBA" id="ARBA00023098"/>
    </source>
</evidence>